<evidence type="ECO:0000259" key="10">
    <source>
        <dbReference type="PROSITE" id="PS50111"/>
    </source>
</evidence>
<keyword evidence="8" id="KW-0175">Coiled coil</keyword>
<dbReference type="Gene3D" id="1.10.8.500">
    <property type="entry name" value="HAMP domain in histidine kinase"/>
    <property type="match status" value="1"/>
</dbReference>
<feature type="coiled-coil region" evidence="8">
    <location>
        <begin position="298"/>
        <end position="325"/>
    </location>
</feature>
<dbReference type="PANTHER" id="PTHR32089">
    <property type="entry name" value="METHYL-ACCEPTING CHEMOTAXIS PROTEIN MCPB"/>
    <property type="match status" value="1"/>
</dbReference>
<evidence type="ECO:0000256" key="2">
    <source>
        <dbReference type="ARBA" id="ARBA00022692"/>
    </source>
</evidence>
<evidence type="ECO:0000256" key="1">
    <source>
        <dbReference type="ARBA" id="ARBA00004141"/>
    </source>
</evidence>
<keyword evidence="3 9" id="KW-1133">Transmembrane helix</keyword>
<dbReference type="EMBL" id="CP120733">
    <property type="protein sequence ID" value="WFD09708.1"/>
    <property type="molecule type" value="Genomic_DNA"/>
</dbReference>
<evidence type="ECO:0000259" key="11">
    <source>
        <dbReference type="PROSITE" id="PS50885"/>
    </source>
</evidence>
<feature type="transmembrane region" description="Helical" evidence="9">
    <location>
        <begin position="9"/>
        <end position="28"/>
    </location>
</feature>
<keyword evidence="13" id="KW-1185">Reference proteome</keyword>
<keyword evidence="4 9" id="KW-0472">Membrane</keyword>
<feature type="domain" description="HAMP" evidence="11">
    <location>
        <begin position="196"/>
        <end position="250"/>
    </location>
</feature>
<dbReference type="InterPro" id="IPR003660">
    <property type="entry name" value="HAMP_dom"/>
</dbReference>
<reference evidence="12 13" key="1">
    <citation type="submission" date="2023-03" db="EMBL/GenBank/DDBJ databases">
        <title>Complete genome sequence of Tepidibacter sp. SWIR-1, isolated from a deep-sea hydrothermal vent.</title>
        <authorList>
            <person name="Li X."/>
        </authorList>
    </citation>
    <scope>NUCLEOTIDE SEQUENCE [LARGE SCALE GENOMIC DNA]</scope>
    <source>
        <strain evidence="12 13">SWIR-1</strain>
    </source>
</reference>
<proteinExistence type="inferred from homology"/>
<dbReference type="SMART" id="SM00304">
    <property type="entry name" value="HAMP"/>
    <property type="match status" value="1"/>
</dbReference>
<protein>
    <submittedName>
        <fullName evidence="12">Methyl-accepting chemotaxis protein</fullName>
    </submittedName>
</protein>
<dbReference type="PANTHER" id="PTHR32089:SF112">
    <property type="entry name" value="LYSOZYME-LIKE PROTEIN-RELATED"/>
    <property type="match status" value="1"/>
</dbReference>
<dbReference type="SUPFAM" id="SSF58104">
    <property type="entry name" value="Methyl-accepting chemotaxis protein (MCP) signaling domain"/>
    <property type="match status" value="1"/>
</dbReference>
<evidence type="ECO:0000313" key="12">
    <source>
        <dbReference type="EMBL" id="WFD09708.1"/>
    </source>
</evidence>
<dbReference type="RefSeq" id="WP_277731645.1">
    <property type="nucleotide sequence ID" value="NZ_CP120733.1"/>
</dbReference>
<evidence type="ECO:0000256" key="6">
    <source>
        <dbReference type="ARBA" id="ARBA00029447"/>
    </source>
</evidence>
<evidence type="ECO:0000313" key="13">
    <source>
        <dbReference type="Proteomes" id="UP001222800"/>
    </source>
</evidence>
<dbReference type="Pfam" id="PF00672">
    <property type="entry name" value="HAMP"/>
    <property type="match status" value="1"/>
</dbReference>
<dbReference type="InterPro" id="IPR029095">
    <property type="entry name" value="NarX-like_N"/>
</dbReference>
<evidence type="ECO:0000256" key="5">
    <source>
        <dbReference type="ARBA" id="ARBA00023224"/>
    </source>
</evidence>
<dbReference type="CDD" id="cd06225">
    <property type="entry name" value="HAMP"/>
    <property type="match status" value="1"/>
</dbReference>
<dbReference type="Pfam" id="PF13675">
    <property type="entry name" value="PilJ"/>
    <property type="match status" value="1"/>
</dbReference>
<evidence type="ECO:0000256" key="9">
    <source>
        <dbReference type="SAM" id="Phobius"/>
    </source>
</evidence>
<comment type="similarity">
    <text evidence="6">Belongs to the methyl-accepting chemotaxis (MCP) protein family.</text>
</comment>
<keyword evidence="2 9" id="KW-0812">Transmembrane</keyword>
<accession>A0ABY8E9X8</accession>
<comment type="subcellular location">
    <subcellularLocation>
        <location evidence="1">Membrane</location>
        <topology evidence="1">Multi-pass membrane protein</topology>
    </subcellularLocation>
</comment>
<name>A0ABY8E9X8_9FIRM</name>
<dbReference type="InterPro" id="IPR004089">
    <property type="entry name" value="MCPsignal_dom"/>
</dbReference>
<gene>
    <name evidence="12" type="ORF">P4S50_15120</name>
</gene>
<dbReference type="Proteomes" id="UP001222800">
    <property type="component" value="Chromosome"/>
</dbReference>
<dbReference type="SMART" id="SM00283">
    <property type="entry name" value="MA"/>
    <property type="match status" value="1"/>
</dbReference>
<dbReference type="CDD" id="cd11386">
    <property type="entry name" value="MCP_signal"/>
    <property type="match status" value="1"/>
</dbReference>
<dbReference type="Gene3D" id="1.10.287.950">
    <property type="entry name" value="Methyl-accepting chemotaxis protein"/>
    <property type="match status" value="1"/>
</dbReference>
<feature type="domain" description="Methyl-accepting transducer" evidence="10">
    <location>
        <begin position="269"/>
        <end position="505"/>
    </location>
</feature>
<evidence type="ECO:0000256" key="4">
    <source>
        <dbReference type="ARBA" id="ARBA00023136"/>
    </source>
</evidence>
<dbReference type="PROSITE" id="PS50885">
    <property type="entry name" value="HAMP"/>
    <property type="match status" value="1"/>
</dbReference>
<keyword evidence="5 7" id="KW-0807">Transducer</keyword>
<evidence type="ECO:0000256" key="8">
    <source>
        <dbReference type="SAM" id="Coils"/>
    </source>
</evidence>
<dbReference type="Pfam" id="PF00015">
    <property type="entry name" value="MCPsignal"/>
    <property type="match status" value="1"/>
</dbReference>
<evidence type="ECO:0000256" key="7">
    <source>
        <dbReference type="PROSITE-ProRule" id="PRU00284"/>
    </source>
</evidence>
<dbReference type="PROSITE" id="PS50111">
    <property type="entry name" value="CHEMOTAXIS_TRANSDUC_2"/>
    <property type="match status" value="1"/>
</dbReference>
<sequence length="555" mass="61461">MLKTIKRKVIFVLLLLMIPFILNVMFLFSTLKDLENDGVAINLAGSQRMRTMLLGMYTLDYLDDMENEQNSESSKQILTAELAKYKQIMKGLVDGDKTLGLSKNSNEDIVNKINDVNKSINNYITPIEDAINGNISQVLGDHIIDNALNLKNDINDIVSMYQKNYDSKIKFLKIVESSMLIFGCAIFFVSVAVSKKLITIPINNLLAKMKDIASGEGDLTSRVDIKTGDELESLGNAFNSFIEKIQILINELKEDIEFISTATYDIQGASDLVNNGINSIANQVNEVSDVAQTNAGVSEEVNASIVELEHNAKNISDQMNENAKKSYEVEKFTRLGDQSITEVLESNNLVMESNKNTKEIIIELRRSSEDIGNVVTLIKSIAEQTNLLALNASIEAARAGEQGRGFAVVAEEVRKLAEESKTSVESIVEAINYIQGASKNAVEAIEDGNIKSNNSVERAKEAKEQFKKILESVYEIKEFSEESANLSNKQAQITEEISSATDQVTQTSVENAASVDEINSIIDNQVQSFATITENISRLNMQTNQLKQLSDKFKV</sequence>
<evidence type="ECO:0000256" key="3">
    <source>
        <dbReference type="ARBA" id="ARBA00022989"/>
    </source>
</evidence>
<organism evidence="12 13">
    <name type="scientific">Tepidibacter hydrothermalis</name>
    <dbReference type="NCBI Taxonomy" id="3036126"/>
    <lineage>
        <taxon>Bacteria</taxon>
        <taxon>Bacillati</taxon>
        <taxon>Bacillota</taxon>
        <taxon>Clostridia</taxon>
        <taxon>Peptostreptococcales</taxon>
        <taxon>Peptostreptococcaceae</taxon>
        <taxon>Tepidibacter</taxon>
    </lineage>
</organism>